<gene>
    <name evidence="5" type="ordered locus">Desor_3001</name>
</gene>
<reference evidence="6" key="1">
    <citation type="submission" date="2011-11" db="EMBL/GenBank/DDBJ databases">
        <title>Complete sequence of Desulfosporosinus orientis DSM 765.</title>
        <authorList>
            <person name="Lucas S."/>
            <person name="Han J."/>
            <person name="Lapidus A."/>
            <person name="Cheng J.-F."/>
            <person name="Goodwin L."/>
            <person name="Pitluck S."/>
            <person name="Peters L."/>
            <person name="Ovchinnikova G."/>
            <person name="Teshima H."/>
            <person name="Detter J.C."/>
            <person name="Han C."/>
            <person name="Tapia R."/>
            <person name="Land M."/>
            <person name="Hauser L."/>
            <person name="Kyrpides N."/>
            <person name="Ivanova N."/>
            <person name="Pagani I."/>
            <person name="Pester M."/>
            <person name="Spring S."/>
            <person name="Ollivier B."/>
            <person name="Rattei T."/>
            <person name="Klenk H.-P."/>
            <person name="Wagner M."/>
            <person name="Loy A."/>
            <person name="Woyke T."/>
        </authorList>
    </citation>
    <scope>NUCLEOTIDE SEQUENCE [LARGE SCALE GENOMIC DNA]</scope>
    <source>
        <strain evidence="6">ATCC 19365 / DSM 765 / NCIMB 8382 / VKM B-1628</strain>
    </source>
</reference>
<dbReference type="InterPro" id="IPR020904">
    <property type="entry name" value="Sc_DH/Rdtase_CS"/>
</dbReference>
<dbReference type="STRING" id="768706.Desor_3001"/>
<protein>
    <recommendedName>
        <fullName evidence="7">Short-chain alcohol dehydrogenase</fullName>
    </recommendedName>
</protein>
<organism evidence="5 6">
    <name type="scientific">Desulfosporosinus orientis (strain ATCC 19365 / DSM 765 / NCIMB 8382 / VKM B-1628 / Singapore I)</name>
    <name type="common">Desulfotomaculum orientis</name>
    <dbReference type="NCBI Taxonomy" id="768706"/>
    <lineage>
        <taxon>Bacteria</taxon>
        <taxon>Bacillati</taxon>
        <taxon>Bacillota</taxon>
        <taxon>Clostridia</taxon>
        <taxon>Eubacteriales</taxon>
        <taxon>Desulfitobacteriaceae</taxon>
        <taxon>Desulfosporosinus</taxon>
    </lineage>
</organism>
<dbReference type="HOGENOM" id="CLU_010194_2_1_9"/>
<dbReference type="Proteomes" id="UP000006346">
    <property type="component" value="Chromosome"/>
</dbReference>
<dbReference type="PRINTS" id="PR00081">
    <property type="entry name" value="GDHRDH"/>
</dbReference>
<reference evidence="5 6" key="2">
    <citation type="journal article" date="2012" name="J. Bacteriol.">
        <title>Complete genome sequences of Desulfosporosinus orientis DSM765T, Desulfosporosinus youngiae DSM17734T, Desulfosporosinus meridiei DSM13257T, and Desulfosporosinus acidiphilus DSM22704T.</title>
        <authorList>
            <person name="Pester M."/>
            <person name="Brambilla E."/>
            <person name="Alazard D."/>
            <person name="Rattei T."/>
            <person name="Weinmaier T."/>
            <person name="Han J."/>
            <person name="Lucas S."/>
            <person name="Lapidus A."/>
            <person name="Cheng J.F."/>
            <person name="Goodwin L."/>
            <person name="Pitluck S."/>
            <person name="Peters L."/>
            <person name="Ovchinnikova G."/>
            <person name="Teshima H."/>
            <person name="Detter J.C."/>
            <person name="Han C.S."/>
            <person name="Tapia R."/>
            <person name="Land M.L."/>
            <person name="Hauser L."/>
            <person name="Kyrpides N.C."/>
            <person name="Ivanova N.N."/>
            <person name="Pagani I."/>
            <person name="Huntmann M."/>
            <person name="Wei C.L."/>
            <person name="Davenport K.W."/>
            <person name="Daligault H."/>
            <person name="Chain P.S."/>
            <person name="Chen A."/>
            <person name="Mavromatis K."/>
            <person name="Markowitz V."/>
            <person name="Szeto E."/>
            <person name="Mikhailova N."/>
            <person name="Pati A."/>
            <person name="Wagner M."/>
            <person name="Woyke T."/>
            <person name="Ollivier B."/>
            <person name="Klenk H.P."/>
            <person name="Spring S."/>
            <person name="Loy A."/>
        </authorList>
    </citation>
    <scope>NUCLEOTIDE SEQUENCE [LARGE SCALE GENOMIC DNA]</scope>
    <source>
        <strain evidence="6">ATCC 19365 / DSM 765 / NCIMB 8382 / VKM B-1628</strain>
    </source>
</reference>
<proteinExistence type="inferred from homology"/>
<dbReference type="OrthoDB" id="9803333at2"/>
<dbReference type="InterPro" id="IPR002347">
    <property type="entry name" value="SDR_fam"/>
</dbReference>
<dbReference type="KEGG" id="dor:Desor_3001"/>
<evidence type="ECO:0000256" key="2">
    <source>
        <dbReference type="ARBA" id="ARBA00023002"/>
    </source>
</evidence>
<dbReference type="RefSeq" id="WP_014185332.1">
    <property type="nucleotide sequence ID" value="NC_016584.1"/>
</dbReference>
<evidence type="ECO:0000313" key="6">
    <source>
        <dbReference type="Proteomes" id="UP000006346"/>
    </source>
</evidence>
<keyword evidence="2" id="KW-0560">Oxidoreductase</keyword>
<dbReference type="EMBL" id="CP003108">
    <property type="protein sequence ID" value="AET68524.1"/>
    <property type="molecule type" value="Genomic_DNA"/>
</dbReference>
<evidence type="ECO:0008006" key="7">
    <source>
        <dbReference type="Google" id="ProtNLM"/>
    </source>
</evidence>
<keyword evidence="6" id="KW-1185">Reference proteome</keyword>
<name>G7WGT8_DESOD</name>
<dbReference type="PATRIC" id="fig|768706.3.peg.3015"/>
<dbReference type="PRINTS" id="PR00080">
    <property type="entry name" value="SDRFAMILY"/>
</dbReference>
<dbReference type="PROSITE" id="PS00061">
    <property type="entry name" value="ADH_SHORT"/>
    <property type="match status" value="1"/>
</dbReference>
<feature type="region of interest" description="Disordered" evidence="4">
    <location>
        <begin position="204"/>
        <end position="226"/>
    </location>
</feature>
<evidence type="ECO:0000313" key="5">
    <source>
        <dbReference type="EMBL" id="AET68524.1"/>
    </source>
</evidence>
<dbReference type="CDD" id="cd05233">
    <property type="entry name" value="SDR_c"/>
    <property type="match status" value="1"/>
</dbReference>
<dbReference type="eggNOG" id="COG4221">
    <property type="taxonomic scope" value="Bacteria"/>
</dbReference>
<dbReference type="AlphaFoldDB" id="G7WGT8"/>
<dbReference type="Pfam" id="PF00106">
    <property type="entry name" value="adh_short"/>
    <property type="match status" value="1"/>
</dbReference>
<evidence type="ECO:0000256" key="3">
    <source>
        <dbReference type="RuleBase" id="RU000363"/>
    </source>
</evidence>
<dbReference type="InterPro" id="IPR036291">
    <property type="entry name" value="NAD(P)-bd_dom_sf"/>
</dbReference>
<dbReference type="SUPFAM" id="SSF51735">
    <property type="entry name" value="NAD(P)-binding Rossmann-fold domains"/>
    <property type="match status" value="1"/>
</dbReference>
<accession>G7WGT8</accession>
<dbReference type="GO" id="GO:0050664">
    <property type="term" value="F:oxidoreductase activity, acting on NAD(P)H, oxygen as acceptor"/>
    <property type="evidence" value="ECO:0007669"/>
    <property type="project" value="TreeGrafter"/>
</dbReference>
<dbReference type="PANTHER" id="PTHR43008">
    <property type="entry name" value="BENZIL REDUCTASE"/>
    <property type="match status" value="1"/>
</dbReference>
<evidence type="ECO:0000256" key="1">
    <source>
        <dbReference type="ARBA" id="ARBA00006484"/>
    </source>
</evidence>
<dbReference type="PANTHER" id="PTHR43008:SF4">
    <property type="entry name" value="CHAIN DEHYDROGENASE, PUTATIVE (AFU_ORTHOLOGUE AFUA_4G08710)-RELATED"/>
    <property type="match status" value="1"/>
</dbReference>
<sequence length="295" mass="32289">MENYKGKVAVITGGANGIGFGIALALAKKGCNIVITDINVKAGKIAESKLNAEGIKALFIEHDVSNENSWDTAIETIKKKFSEVNYLFNNAGIMLRATPLAQLTVSDWRWIMDVNVWGALFGLQKFTELMEGQAVQGQIITTASTAGLAPFSNWAAYSVSKTAVIRLVESYQAEANLLKKDKVKYSVVMPAVVETNISNCEVNRPSEYANSDTPAEEIPPSKAGTPEGDAMGKITVELAVERILKQIDYGNTYIYTHRNLTASVIIEETNAVLLNKAPVDQLVLDYTYYAKKLKR</sequence>
<comment type="similarity">
    <text evidence="1 3">Belongs to the short-chain dehydrogenases/reductases (SDR) family.</text>
</comment>
<dbReference type="Gene3D" id="3.40.50.720">
    <property type="entry name" value="NAD(P)-binding Rossmann-like Domain"/>
    <property type="match status" value="1"/>
</dbReference>
<evidence type="ECO:0000256" key="4">
    <source>
        <dbReference type="SAM" id="MobiDB-lite"/>
    </source>
</evidence>